<dbReference type="GO" id="GO:0003684">
    <property type="term" value="F:damaged DNA binding"/>
    <property type="evidence" value="ECO:0007669"/>
    <property type="project" value="TreeGrafter"/>
</dbReference>
<organism evidence="7 8">
    <name type="scientific">Ostreococcus tauri</name>
    <name type="common">Marine green alga</name>
    <dbReference type="NCBI Taxonomy" id="70448"/>
    <lineage>
        <taxon>Eukaryota</taxon>
        <taxon>Viridiplantae</taxon>
        <taxon>Chlorophyta</taxon>
        <taxon>Mamiellophyceae</taxon>
        <taxon>Mamiellales</taxon>
        <taxon>Bathycoccaceae</taxon>
        <taxon>Ostreococcus</taxon>
    </lineage>
</organism>
<dbReference type="STRING" id="70448.A0A090MBQ9"/>
<dbReference type="AlphaFoldDB" id="A0A090MBQ9"/>
<dbReference type="PANTHER" id="PTHR23240:SF6">
    <property type="entry name" value="DNA CROSS-LINK REPAIR 1A PROTEIN"/>
    <property type="match status" value="1"/>
</dbReference>
<dbReference type="Gene3D" id="3.40.50.12650">
    <property type="match status" value="1"/>
</dbReference>
<keyword evidence="4" id="KW-0234">DNA repair</keyword>
<comment type="caution">
    <text evidence="7">The sequence shown here is derived from an EMBL/GenBank/DDBJ whole genome shotgun (WGS) entry which is preliminary data.</text>
</comment>
<evidence type="ECO:0000313" key="8">
    <source>
        <dbReference type="Proteomes" id="UP000009170"/>
    </source>
</evidence>
<gene>
    <name evidence="7" type="ORF">OT_ostta11g00290</name>
</gene>
<dbReference type="Proteomes" id="UP000009170">
    <property type="component" value="Unassembled WGS sequence"/>
</dbReference>
<accession>A0A090MBQ9</accession>
<reference evidence="8" key="1">
    <citation type="journal article" date="2006" name="Proc. Natl. Acad. Sci. U.S.A.">
        <title>Genome analysis of the smallest free-living eukaryote Ostreococcus tauri unveils many unique features.</title>
        <authorList>
            <person name="Derelle E."/>
            <person name="Ferraz C."/>
            <person name="Rombauts S."/>
            <person name="Rouze P."/>
            <person name="Worden A.Z."/>
            <person name="Robbens S."/>
            <person name="Partensky F."/>
            <person name="Degroeve S."/>
            <person name="Echeynie S."/>
            <person name="Cooke R."/>
            <person name="Saeys Y."/>
            <person name="Wuyts J."/>
            <person name="Jabbari K."/>
            <person name="Bowler C."/>
            <person name="Panaud O."/>
            <person name="Piegu B."/>
            <person name="Ball S.G."/>
            <person name="Ral J.-P."/>
            <person name="Bouget F.-Y."/>
            <person name="Piganeau G."/>
            <person name="De Baets B."/>
            <person name="Picard A."/>
            <person name="Delseny M."/>
            <person name="Demaille J."/>
            <person name="Van de Peer Y."/>
            <person name="Moreau H."/>
        </authorList>
    </citation>
    <scope>NUCLEOTIDE SEQUENCE [LARGE SCALE GENOMIC DNA]</scope>
    <source>
        <strain evidence="8">OTTH 0595 / CCAP 157/2 / RCC745</strain>
    </source>
</reference>
<sequence>MRGGTRGRGGGGSTRTSAPCWIRPPGTRFIVDGFEWDLGRGGACETWFLTHFHADHHRGLTKTFDKGIIYGTKETLELVRMKIQVPALRLRALEIGVPARVDGVQVTFIDANHCPGAVMILFEFPERPDASPVLHTGDFRFSARLARDETLVRIAASPKRPILILDTTYCSLEHDAFPTQEYVLNAVREALTHEDNLDGARKLFLFGTYTVGKEKVFFEAARTLGRKVYVGAAKRSVLDALSLTRDEREALTRDDKRTNLHVVPMGSTSFSKMASILKYYKSRFDTVVAFRPTGWTFSANKKTSRASSRRQRGRLVQYGLPYSEHSSLSELRAFIRFINPRSIFPHVGNDGGEKLNDMLKLLRASDEEYAAMREEYTASMPT</sequence>
<dbReference type="CDD" id="cd16273">
    <property type="entry name" value="SNM1A-1C-like_MBL-fold"/>
    <property type="match status" value="1"/>
</dbReference>
<dbReference type="SUPFAM" id="SSF56281">
    <property type="entry name" value="Metallo-hydrolase/oxidoreductase"/>
    <property type="match status" value="1"/>
</dbReference>
<evidence type="ECO:0000256" key="3">
    <source>
        <dbReference type="ARBA" id="ARBA00022763"/>
    </source>
</evidence>
<name>A0A090MBQ9_OSTTA</name>
<comment type="subcellular location">
    <subcellularLocation>
        <location evidence="1">Nucleus</location>
    </subcellularLocation>
</comment>
<feature type="domain" description="Metallo-beta-lactamase" evidence="6">
    <location>
        <begin position="16"/>
        <end position="172"/>
    </location>
</feature>
<dbReference type="SMART" id="SM00849">
    <property type="entry name" value="Lactamase_B"/>
    <property type="match status" value="1"/>
</dbReference>
<dbReference type="OrthoDB" id="262529at2759"/>
<dbReference type="Pfam" id="PF07522">
    <property type="entry name" value="DRMBL"/>
    <property type="match status" value="1"/>
</dbReference>
<keyword evidence="3" id="KW-0227">DNA damage</keyword>
<evidence type="ECO:0000256" key="4">
    <source>
        <dbReference type="ARBA" id="ARBA00023204"/>
    </source>
</evidence>
<dbReference type="RefSeq" id="XP_003081832.2">
    <property type="nucleotide sequence ID" value="XM_003081784.2"/>
</dbReference>
<evidence type="ECO:0000313" key="7">
    <source>
        <dbReference type="EMBL" id="CEF99524.1"/>
    </source>
</evidence>
<dbReference type="EMBL" id="CAID01000011">
    <property type="protein sequence ID" value="CEF99524.1"/>
    <property type="molecule type" value="Genomic_DNA"/>
</dbReference>
<dbReference type="GO" id="GO:0036297">
    <property type="term" value="P:interstrand cross-link repair"/>
    <property type="evidence" value="ECO:0007669"/>
    <property type="project" value="TreeGrafter"/>
</dbReference>
<evidence type="ECO:0000256" key="5">
    <source>
        <dbReference type="ARBA" id="ARBA00023242"/>
    </source>
</evidence>
<dbReference type="InterPro" id="IPR036866">
    <property type="entry name" value="RibonucZ/Hydroxyglut_hydro"/>
</dbReference>
<evidence type="ECO:0000259" key="6">
    <source>
        <dbReference type="SMART" id="SM00849"/>
    </source>
</evidence>
<proteinExistence type="inferred from homology"/>
<reference evidence="7 8" key="2">
    <citation type="journal article" date="2014" name="BMC Genomics">
        <title>An improved genome of the model marine alga Ostreococcus tauri unfolds by assessing Illumina de novo assemblies.</title>
        <authorList>
            <person name="Blanc-Mathieu R."/>
            <person name="Verhelst B."/>
            <person name="Derelle E."/>
            <person name="Rombauts S."/>
            <person name="Bouget F.Y."/>
            <person name="Carre I."/>
            <person name="Chateau A."/>
            <person name="Eyre-Walker A."/>
            <person name="Grimsley N."/>
            <person name="Moreau H."/>
            <person name="Piegu B."/>
            <person name="Rivals E."/>
            <person name="Schackwitz W."/>
            <person name="Van de Peer Y."/>
            <person name="Piganeau G."/>
        </authorList>
    </citation>
    <scope>NUCLEOTIDE SEQUENCE [LARGE SCALE GENOMIC DNA]</scope>
    <source>
        <strain evidence="8">OTTH 0595 / CCAP 157/2 / RCC745</strain>
    </source>
</reference>
<dbReference type="FunFam" id="3.40.50.12650:FF:000001">
    <property type="entry name" value="DNA cross-link repair 1A"/>
    <property type="match status" value="1"/>
</dbReference>
<dbReference type="KEGG" id="ota:OT_ostta11g00290"/>
<dbReference type="GeneID" id="9835834"/>
<dbReference type="FunCoup" id="A0A090MBQ9">
    <property type="interactions" value="1337"/>
</dbReference>
<dbReference type="PANTHER" id="PTHR23240">
    <property type="entry name" value="DNA CROSS-LINK REPAIR PROTEIN PSO2/SNM1-RELATED"/>
    <property type="match status" value="1"/>
</dbReference>
<protein>
    <submittedName>
        <fullName evidence="7">DNA repair metallo-beta-lactamase</fullName>
    </submittedName>
</protein>
<dbReference type="InParanoid" id="A0A090MBQ9"/>
<dbReference type="GO" id="GO:0005634">
    <property type="term" value="C:nucleus"/>
    <property type="evidence" value="ECO:0007669"/>
    <property type="project" value="UniProtKB-SubCell"/>
</dbReference>
<keyword evidence="8" id="KW-1185">Reference proteome</keyword>
<evidence type="ECO:0000256" key="2">
    <source>
        <dbReference type="ARBA" id="ARBA00010304"/>
    </source>
</evidence>
<keyword evidence="5" id="KW-0539">Nucleus</keyword>
<comment type="similarity">
    <text evidence="2">Belongs to the DNA repair metallo-beta-lactamase (DRMBL) family.</text>
</comment>
<evidence type="ECO:0000256" key="1">
    <source>
        <dbReference type="ARBA" id="ARBA00004123"/>
    </source>
</evidence>
<dbReference type="Gene3D" id="3.60.15.10">
    <property type="entry name" value="Ribonuclease Z/Hydroxyacylglutathione hydrolase-like"/>
    <property type="match status" value="1"/>
</dbReference>
<dbReference type="GO" id="GO:0035312">
    <property type="term" value="F:5'-3' DNA exonuclease activity"/>
    <property type="evidence" value="ECO:0007669"/>
    <property type="project" value="TreeGrafter"/>
</dbReference>
<dbReference type="GO" id="GO:0006303">
    <property type="term" value="P:double-strand break repair via nonhomologous end joining"/>
    <property type="evidence" value="ECO:0007669"/>
    <property type="project" value="TreeGrafter"/>
</dbReference>
<dbReference type="InterPro" id="IPR001279">
    <property type="entry name" value="Metallo-B-lactamas"/>
</dbReference>
<dbReference type="InterPro" id="IPR011084">
    <property type="entry name" value="DRMBL"/>
</dbReference>